<accession>A0A916DTK5</accession>
<name>A0A916DTK5_9BACT</name>
<keyword evidence="2" id="KW-1185">Reference proteome</keyword>
<dbReference type="Proteomes" id="UP001060919">
    <property type="component" value="Chromosome"/>
</dbReference>
<evidence type="ECO:0000313" key="2">
    <source>
        <dbReference type="Proteomes" id="UP001060919"/>
    </source>
</evidence>
<dbReference type="EMBL" id="AP026867">
    <property type="protein sequence ID" value="BDS11920.1"/>
    <property type="molecule type" value="Genomic_DNA"/>
</dbReference>
<sequence length="53" mass="5996">MYQDLPIGNSPSLLFLKACKDNQPKGFFGINNKKSHLRISIENDFLVLEINSS</sequence>
<dbReference type="KEGG" id="aup:AsAng_0026340"/>
<protein>
    <submittedName>
        <fullName evidence="1">Uncharacterized protein</fullName>
    </submittedName>
</protein>
<reference evidence="1" key="1">
    <citation type="submission" date="2022-09" db="EMBL/GenBank/DDBJ databases">
        <title>Aureispira anguillicida sp. nov., isolated from Leptocephalus of Japanese eel Anguilla japonica.</title>
        <authorList>
            <person name="Yuasa K."/>
            <person name="Mekata T."/>
            <person name="Ikunari K."/>
        </authorList>
    </citation>
    <scope>NUCLEOTIDE SEQUENCE</scope>
    <source>
        <strain evidence="1">EL160426</strain>
    </source>
</reference>
<dbReference type="AlphaFoldDB" id="A0A916DTK5"/>
<organism evidence="1 2">
    <name type="scientific">Aureispira anguillae</name>
    <dbReference type="NCBI Taxonomy" id="2864201"/>
    <lineage>
        <taxon>Bacteria</taxon>
        <taxon>Pseudomonadati</taxon>
        <taxon>Bacteroidota</taxon>
        <taxon>Saprospiria</taxon>
        <taxon>Saprospirales</taxon>
        <taxon>Saprospiraceae</taxon>
        <taxon>Aureispira</taxon>
    </lineage>
</organism>
<evidence type="ECO:0000313" key="1">
    <source>
        <dbReference type="EMBL" id="BDS11920.1"/>
    </source>
</evidence>
<gene>
    <name evidence="1" type="ORF">AsAng_0026340</name>
</gene>
<proteinExistence type="predicted"/>